<evidence type="ECO:0000313" key="2">
    <source>
        <dbReference type="Proteomes" id="UP001141253"/>
    </source>
</evidence>
<sequence>MKLNRWLLPTATTMKGFNFPAAACCENTATSDNAVPEVIAVPVMEAGRLHRALEFIRRSGKQVAQH</sequence>
<accession>A0ABQ8ZQ12</accession>
<protein>
    <submittedName>
        <fullName evidence="1">Uncharacterized protein</fullName>
    </submittedName>
</protein>
<name>A0ABQ8ZQ12_9ROSI</name>
<gene>
    <name evidence="1" type="ORF">OIU77_017800</name>
</gene>
<organism evidence="1 2">
    <name type="scientific">Salix suchowensis</name>
    <dbReference type="NCBI Taxonomy" id="1278906"/>
    <lineage>
        <taxon>Eukaryota</taxon>
        <taxon>Viridiplantae</taxon>
        <taxon>Streptophyta</taxon>
        <taxon>Embryophyta</taxon>
        <taxon>Tracheophyta</taxon>
        <taxon>Spermatophyta</taxon>
        <taxon>Magnoliopsida</taxon>
        <taxon>eudicotyledons</taxon>
        <taxon>Gunneridae</taxon>
        <taxon>Pentapetalae</taxon>
        <taxon>rosids</taxon>
        <taxon>fabids</taxon>
        <taxon>Malpighiales</taxon>
        <taxon>Salicaceae</taxon>
        <taxon>Saliceae</taxon>
        <taxon>Salix</taxon>
    </lineage>
</organism>
<dbReference type="Proteomes" id="UP001141253">
    <property type="component" value="Chromosome 16"/>
</dbReference>
<dbReference type="EMBL" id="JAPFFI010000027">
    <property type="protein sequence ID" value="KAJ6303991.1"/>
    <property type="molecule type" value="Genomic_DNA"/>
</dbReference>
<evidence type="ECO:0000313" key="1">
    <source>
        <dbReference type="EMBL" id="KAJ6303991.1"/>
    </source>
</evidence>
<keyword evidence="2" id="KW-1185">Reference proteome</keyword>
<comment type="caution">
    <text evidence="1">The sequence shown here is derived from an EMBL/GenBank/DDBJ whole genome shotgun (WGS) entry which is preliminary data.</text>
</comment>
<proteinExistence type="predicted"/>
<reference evidence="1" key="1">
    <citation type="submission" date="2022-10" db="EMBL/GenBank/DDBJ databases">
        <authorList>
            <person name="Hyden B.L."/>
            <person name="Feng K."/>
            <person name="Yates T."/>
            <person name="Jawdy S."/>
            <person name="Smart L.B."/>
            <person name="Muchero W."/>
        </authorList>
    </citation>
    <scope>NUCLEOTIDE SEQUENCE</scope>
    <source>
        <tissue evidence="1">Shoot tip</tissue>
    </source>
</reference>
<reference evidence="1" key="2">
    <citation type="journal article" date="2023" name="Int. J. Mol. Sci.">
        <title>De Novo Assembly and Annotation of 11 Diverse Shrub Willow (Salix) Genomes Reveals Novel Gene Organization in Sex-Linked Regions.</title>
        <authorList>
            <person name="Hyden B."/>
            <person name="Feng K."/>
            <person name="Yates T.B."/>
            <person name="Jawdy S."/>
            <person name="Cereghino C."/>
            <person name="Smart L.B."/>
            <person name="Muchero W."/>
        </authorList>
    </citation>
    <scope>NUCLEOTIDE SEQUENCE</scope>
    <source>
        <tissue evidence="1">Shoot tip</tissue>
    </source>
</reference>